<dbReference type="AlphaFoldDB" id="A0A0C2CP66"/>
<proteinExistence type="predicted"/>
<dbReference type="PROSITE" id="PS51257">
    <property type="entry name" value="PROKAR_LIPOPROTEIN"/>
    <property type="match status" value="1"/>
</dbReference>
<dbReference type="PANTHER" id="PTHR21562:SF83">
    <property type="entry name" value="PECTIN ACETYLESTERASE 4"/>
    <property type="match status" value="1"/>
</dbReference>
<dbReference type="PANTHER" id="PTHR21562">
    <property type="entry name" value="NOTUM-RELATED"/>
    <property type="match status" value="1"/>
</dbReference>
<dbReference type="GO" id="GO:0016787">
    <property type="term" value="F:hydrolase activity"/>
    <property type="evidence" value="ECO:0007669"/>
    <property type="project" value="InterPro"/>
</dbReference>
<evidence type="ECO:0000313" key="3">
    <source>
        <dbReference type="Proteomes" id="UP000031599"/>
    </source>
</evidence>
<feature type="compositionally biased region" description="Acidic residues" evidence="1">
    <location>
        <begin position="34"/>
        <end position="86"/>
    </location>
</feature>
<dbReference type="Proteomes" id="UP000031599">
    <property type="component" value="Unassembled WGS sequence"/>
</dbReference>
<protein>
    <submittedName>
        <fullName evidence="2">Multiple EGF-like-domain protein 3</fullName>
    </submittedName>
</protein>
<gene>
    <name evidence="2" type="ORF">DB30_00785</name>
</gene>
<feature type="region of interest" description="Disordered" evidence="1">
    <location>
        <begin position="21"/>
        <end position="96"/>
    </location>
</feature>
<evidence type="ECO:0000256" key="1">
    <source>
        <dbReference type="SAM" id="MobiDB-lite"/>
    </source>
</evidence>
<accession>A0A0C2CP66</accession>
<dbReference type="EMBL" id="JMCC02000110">
    <property type="protein sequence ID" value="KIG13011.1"/>
    <property type="molecule type" value="Genomic_DNA"/>
</dbReference>
<dbReference type="InterPro" id="IPR004963">
    <property type="entry name" value="PAE/NOTUM"/>
</dbReference>
<name>A0A0C2CP66_9BACT</name>
<organism evidence="2 3">
    <name type="scientific">Enhygromyxa salina</name>
    <dbReference type="NCBI Taxonomy" id="215803"/>
    <lineage>
        <taxon>Bacteria</taxon>
        <taxon>Pseudomonadati</taxon>
        <taxon>Myxococcota</taxon>
        <taxon>Polyangia</taxon>
        <taxon>Nannocystales</taxon>
        <taxon>Nannocystaceae</taxon>
        <taxon>Enhygromyxa</taxon>
    </lineage>
</organism>
<dbReference type="Pfam" id="PF03283">
    <property type="entry name" value="PAE"/>
    <property type="match status" value="1"/>
</dbReference>
<reference evidence="2 3" key="1">
    <citation type="submission" date="2014-12" db="EMBL/GenBank/DDBJ databases">
        <title>Genome assembly of Enhygromyxa salina DSM 15201.</title>
        <authorList>
            <person name="Sharma G."/>
            <person name="Subramanian S."/>
        </authorList>
    </citation>
    <scope>NUCLEOTIDE SEQUENCE [LARGE SCALE GENOMIC DNA]</scope>
    <source>
        <strain evidence="2 3">DSM 15201</strain>
    </source>
</reference>
<evidence type="ECO:0000313" key="2">
    <source>
        <dbReference type="EMBL" id="KIG13011.1"/>
    </source>
</evidence>
<sequence>MRMKKLPLLALLVPVLTIGCGDEPAGEGMTGTDETGDGDGDPGDGDGDPTDTGDGDTGDGDTGDGDGDPGDGDGDPTGDGDGDGDGDPGNPLPTAPVGEWLYVEIDGMFCRDGSPAGIGVRYANNDALLAIYMEGGGACFNSLSCLANPASIPAGKFSPGPYGGLFDNENPDNPMMDYNFVYLPYCTGDVFFGSTSNGNVPGGPQGQMFVGHDNVLLALERIVDTFPDTADVVATGESGGGFGAASNYATIADAFPNNDVVLIDDSGPIFRDEYLAPCLQQQFRDVWNVDASLPQDCPACFGQDGGGLYNYLTYVQEKYPNAPKGLISSHADSTISSFFGFGANNCTALFPSFPDFQEALYDLRDNVLVGPDFGTFFKTGNSHTYLSKSDYYTLTVDGVLLVDWVADLMAGDAAHVAP</sequence>
<comment type="caution">
    <text evidence="2">The sequence shown here is derived from an EMBL/GenBank/DDBJ whole genome shotgun (WGS) entry which is preliminary data.</text>
</comment>